<feature type="transmembrane region" description="Helical" evidence="5">
    <location>
        <begin position="283"/>
        <end position="305"/>
    </location>
</feature>
<evidence type="ECO:0000256" key="1">
    <source>
        <dbReference type="ARBA" id="ARBA00004141"/>
    </source>
</evidence>
<accession>A0A382AUY2</accession>
<dbReference type="HAMAP" id="MF_01350">
    <property type="entry name" value="NDH1_NuoH"/>
    <property type="match status" value="1"/>
</dbReference>
<dbReference type="GO" id="GO:0016020">
    <property type="term" value="C:membrane"/>
    <property type="evidence" value="ECO:0007669"/>
    <property type="project" value="UniProtKB-SubCell"/>
</dbReference>
<evidence type="ECO:0000256" key="5">
    <source>
        <dbReference type="SAM" id="Phobius"/>
    </source>
</evidence>
<feature type="transmembrane region" description="Helical" evidence="5">
    <location>
        <begin position="85"/>
        <end position="107"/>
    </location>
</feature>
<dbReference type="GO" id="GO:0009060">
    <property type="term" value="P:aerobic respiration"/>
    <property type="evidence" value="ECO:0007669"/>
    <property type="project" value="TreeGrafter"/>
</dbReference>
<sequence length="341" mass="37718">MEGSGTLLVIAILIPCLVLFLVVAVNAIVMVYAERKVSAFMQDRVGPMGQGVGLHAGKWGLLQTVADALKLLTKEDIIPEKADRFLFILAPFVIFIGAFVTIIAVPFGETVIVADFNIGIFYILAMGSLGVIGIILAGWSSNNKWSLYGGMRSAAQIVSYEIPAGLSIIVIIMLAGTLSMQGIIEYQAGGMGNWIIFANPFTFIAFFIFFISVIAETNRTPFDIPEAESELVGGFHTEYSGMRWSFFFLSEYASMLVVSAVASAGFLGGWHSPIPGYFDSNGWGVFWMMSKIVFLIFVMMWFRWTFPRLRVDQLMNICWKVFLPMSLINIFGVGIWTLFFG</sequence>
<dbReference type="GO" id="GO:0003954">
    <property type="term" value="F:NADH dehydrogenase activity"/>
    <property type="evidence" value="ECO:0007669"/>
    <property type="project" value="TreeGrafter"/>
</dbReference>
<dbReference type="Pfam" id="PF00146">
    <property type="entry name" value="NADHdh"/>
    <property type="match status" value="1"/>
</dbReference>
<protein>
    <submittedName>
        <fullName evidence="6">Uncharacterized protein</fullName>
    </submittedName>
</protein>
<keyword evidence="3 5" id="KW-1133">Transmembrane helix</keyword>
<feature type="transmembrane region" description="Helical" evidence="5">
    <location>
        <begin position="317"/>
        <end position="339"/>
    </location>
</feature>
<feature type="transmembrane region" description="Helical" evidence="5">
    <location>
        <begin position="119"/>
        <end position="139"/>
    </location>
</feature>
<dbReference type="AlphaFoldDB" id="A0A382AUY2"/>
<evidence type="ECO:0000256" key="3">
    <source>
        <dbReference type="ARBA" id="ARBA00022989"/>
    </source>
</evidence>
<feature type="transmembrane region" description="Helical" evidence="5">
    <location>
        <begin position="6"/>
        <end position="33"/>
    </location>
</feature>
<comment type="subcellular location">
    <subcellularLocation>
        <location evidence="1">Membrane</location>
        <topology evidence="1">Multi-pass membrane protein</topology>
    </subcellularLocation>
</comment>
<dbReference type="InterPro" id="IPR001694">
    <property type="entry name" value="NADH_UbQ_OxRdtase_su1/FPO"/>
</dbReference>
<feature type="transmembrane region" description="Helical" evidence="5">
    <location>
        <begin position="160"/>
        <end position="184"/>
    </location>
</feature>
<dbReference type="NCBIfam" id="NF004741">
    <property type="entry name" value="PRK06076.1-2"/>
    <property type="match status" value="1"/>
</dbReference>
<evidence type="ECO:0000313" key="6">
    <source>
        <dbReference type="EMBL" id="SVB05325.1"/>
    </source>
</evidence>
<dbReference type="InterPro" id="IPR018086">
    <property type="entry name" value="NADH_UbQ_OxRdtase_su1_CS"/>
</dbReference>
<gene>
    <name evidence="6" type="ORF">METZ01_LOCUS158179</name>
</gene>
<dbReference type="PROSITE" id="PS00667">
    <property type="entry name" value="COMPLEX1_ND1_1"/>
    <property type="match status" value="1"/>
</dbReference>
<name>A0A382AUY2_9ZZZZ</name>
<evidence type="ECO:0000256" key="4">
    <source>
        <dbReference type="ARBA" id="ARBA00023136"/>
    </source>
</evidence>
<reference evidence="6" key="1">
    <citation type="submission" date="2018-05" db="EMBL/GenBank/DDBJ databases">
        <authorList>
            <person name="Lanie J.A."/>
            <person name="Ng W.-L."/>
            <person name="Kazmierczak K.M."/>
            <person name="Andrzejewski T.M."/>
            <person name="Davidsen T.M."/>
            <person name="Wayne K.J."/>
            <person name="Tettelin H."/>
            <person name="Glass J.I."/>
            <person name="Rusch D."/>
            <person name="Podicherti R."/>
            <person name="Tsui H.-C.T."/>
            <person name="Winkler M.E."/>
        </authorList>
    </citation>
    <scope>NUCLEOTIDE SEQUENCE</scope>
</reference>
<evidence type="ECO:0000256" key="2">
    <source>
        <dbReference type="ARBA" id="ARBA00022692"/>
    </source>
</evidence>
<keyword evidence="2 5" id="KW-0812">Transmembrane</keyword>
<dbReference type="PANTHER" id="PTHR11432">
    <property type="entry name" value="NADH DEHYDROGENASE SUBUNIT 1"/>
    <property type="match status" value="1"/>
</dbReference>
<proteinExistence type="inferred from homology"/>
<dbReference type="EMBL" id="UINC01026951">
    <property type="protein sequence ID" value="SVB05325.1"/>
    <property type="molecule type" value="Genomic_DNA"/>
</dbReference>
<organism evidence="6">
    <name type="scientific">marine metagenome</name>
    <dbReference type="NCBI Taxonomy" id="408172"/>
    <lineage>
        <taxon>unclassified sequences</taxon>
        <taxon>metagenomes</taxon>
        <taxon>ecological metagenomes</taxon>
    </lineage>
</organism>
<dbReference type="PROSITE" id="PS00668">
    <property type="entry name" value="COMPLEX1_ND1_2"/>
    <property type="match status" value="1"/>
</dbReference>
<keyword evidence="4 5" id="KW-0472">Membrane</keyword>
<feature type="transmembrane region" description="Helical" evidence="5">
    <location>
        <begin position="252"/>
        <end position="271"/>
    </location>
</feature>
<feature type="transmembrane region" description="Helical" evidence="5">
    <location>
        <begin position="196"/>
        <end position="215"/>
    </location>
</feature>
<dbReference type="PANTHER" id="PTHR11432:SF3">
    <property type="entry name" value="NADH-UBIQUINONE OXIDOREDUCTASE CHAIN 1"/>
    <property type="match status" value="1"/>
</dbReference>